<keyword evidence="4 6" id="KW-1133">Transmembrane helix</keyword>
<evidence type="ECO:0000256" key="2">
    <source>
        <dbReference type="ARBA" id="ARBA00022448"/>
    </source>
</evidence>
<keyword evidence="2" id="KW-0813">Transport</keyword>
<dbReference type="Proteomes" id="UP000650466">
    <property type="component" value="Unassembled WGS sequence"/>
</dbReference>
<evidence type="ECO:0000256" key="4">
    <source>
        <dbReference type="ARBA" id="ARBA00022989"/>
    </source>
</evidence>
<gene>
    <name evidence="8" type="ORF">ICC18_14785</name>
</gene>
<dbReference type="InterPro" id="IPR036259">
    <property type="entry name" value="MFS_trans_sf"/>
</dbReference>
<dbReference type="Gene3D" id="1.20.1250.20">
    <property type="entry name" value="MFS general substrate transporter like domains"/>
    <property type="match status" value="1"/>
</dbReference>
<accession>A0A926KP94</accession>
<evidence type="ECO:0000313" key="9">
    <source>
        <dbReference type="Proteomes" id="UP000650466"/>
    </source>
</evidence>
<feature type="transmembrane region" description="Helical" evidence="6">
    <location>
        <begin position="308"/>
        <end position="328"/>
    </location>
</feature>
<feature type="transmembrane region" description="Helical" evidence="6">
    <location>
        <begin position="47"/>
        <end position="67"/>
    </location>
</feature>
<organism evidence="8 9">
    <name type="scientific">Paenibacillus sedimenti</name>
    <dbReference type="NCBI Taxonomy" id="2770274"/>
    <lineage>
        <taxon>Bacteria</taxon>
        <taxon>Bacillati</taxon>
        <taxon>Bacillota</taxon>
        <taxon>Bacilli</taxon>
        <taxon>Bacillales</taxon>
        <taxon>Paenibacillaceae</taxon>
        <taxon>Paenibacillus</taxon>
    </lineage>
</organism>
<reference evidence="8" key="1">
    <citation type="submission" date="2020-09" db="EMBL/GenBank/DDBJ databases">
        <title>Draft Genome Sequence of Paenibacillus sp. WST5.</title>
        <authorList>
            <person name="Bao Z."/>
        </authorList>
    </citation>
    <scope>NUCLEOTIDE SEQUENCE</scope>
    <source>
        <strain evidence="8">WST5</strain>
    </source>
</reference>
<keyword evidence="9" id="KW-1185">Reference proteome</keyword>
<feature type="transmembrane region" description="Helical" evidence="6">
    <location>
        <begin position="397"/>
        <end position="417"/>
    </location>
</feature>
<dbReference type="GO" id="GO:0005886">
    <property type="term" value="C:plasma membrane"/>
    <property type="evidence" value="ECO:0007669"/>
    <property type="project" value="UniProtKB-SubCell"/>
</dbReference>
<dbReference type="InterPro" id="IPR011701">
    <property type="entry name" value="MFS"/>
</dbReference>
<dbReference type="PROSITE" id="PS50850">
    <property type="entry name" value="MFS"/>
    <property type="match status" value="1"/>
</dbReference>
<dbReference type="PANTHER" id="PTHR23531">
    <property type="entry name" value="QUINOLENE RESISTANCE PROTEIN NORA"/>
    <property type="match status" value="1"/>
</dbReference>
<feature type="transmembrane region" description="Helical" evidence="6">
    <location>
        <begin position="368"/>
        <end position="391"/>
    </location>
</feature>
<evidence type="ECO:0000313" key="8">
    <source>
        <dbReference type="EMBL" id="MBD0381390.1"/>
    </source>
</evidence>
<evidence type="ECO:0000256" key="1">
    <source>
        <dbReference type="ARBA" id="ARBA00004651"/>
    </source>
</evidence>
<feature type="transmembrane region" description="Helical" evidence="6">
    <location>
        <begin position="109"/>
        <end position="127"/>
    </location>
</feature>
<dbReference type="AlphaFoldDB" id="A0A926KP94"/>
<feature type="transmembrane region" description="Helical" evidence="6">
    <location>
        <begin position="245"/>
        <end position="266"/>
    </location>
</feature>
<protein>
    <submittedName>
        <fullName evidence="8">MFS transporter</fullName>
    </submittedName>
</protein>
<dbReference type="InterPro" id="IPR052714">
    <property type="entry name" value="MFS_Exporter"/>
</dbReference>
<sequence length="428" mass="47141">MIITLERVSHTVFSLVKIYSEKFSLWKEFIRLKTHTHRPLSLGFVRIYLLACLFFAANSILTVILPLQSEREGIGQSEIGVIMGAYMLFCMFLRPWAGQTVAKFGALRTMRMLLIVNAIGLVLFTIFGTEGYLPLRALQGAVTAFFSMAMQMGIVEVLEDQDRAQGFSLYTLSTMLPQLFGPIAALYLWEHNQTPAIAVILIALGLLAWLCGLTVPLPASSMKGASFTFAEMVKSISQLWKNRDLFVCSVVLLVTSMIYGAIMTFLPLYMQSINKGDAGLYFMLQAAVVVVCRFALRKKIPSDGRWHTGLIAGLLLSAAAGAQLLAMLHIAGPLIYISAICNGVAVALIYPTLTTYLTFVLPAHARHILLGLFISSYDLGFSLGGLMMGPLAERFSYSQMFTCCAWLSIAVLIIIIGNKNRMSILKQA</sequence>
<evidence type="ECO:0000256" key="6">
    <source>
        <dbReference type="SAM" id="Phobius"/>
    </source>
</evidence>
<dbReference type="EMBL" id="JACVVD010000004">
    <property type="protein sequence ID" value="MBD0381390.1"/>
    <property type="molecule type" value="Genomic_DNA"/>
</dbReference>
<feature type="domain" description="Major facilitator superfamily (MFS) profile" evidence="7">
    <location>
        <begin position="43"/>
        <end position="422"/>
    </location>
</feature>
<feature type="transmembrane region" description="Helical" evidence="6">
    <location>
        <begin position="278"/>
        <end position="296"/>
    </location>
</feature>
<dbReference type="PANTHER" id="PTHR23531:SF2">
    <property type="entry name" value="PERMEASE"/>
    <property type="match status" value="1"/>
</dbReference>
<dbReference type="Pfam" id="PF07690">
    <property type="entry name" value="MFS_1"/>
    <property type="match status" value="1"/>
</dbReference>
<evidence type="ECO:0000256" key="3">
    <source>
        <dbReference type="ARBA" id="ARBA00022692"/>
    </source>
</evidence>
<name>A0A926KP94_9BACL</name>
<comment type="subcellular location">
    <subcellularLocation>
        <location evidence="1">Cell membrane</location>
        <topology evidence="1">Multi-pass membrane protein</topology>
    </subcellularLocation>
</comment>
<keyword evidence="5 6" id="KW-0472">Membrane</keyword>
<evidence type="ECO:0000256" key="5">
    <source>
        <dbReference type="ARBA" id="ARBA00023136"/>
    </source>
</evidence>
<feature type="transmembrane region" description="Helical" evidence="6">
    <location>
        <begin position="334"/>
        <end position="361"/>
    </location>
</feature>
<dbReference type="SUPFAM" id="SSF103473">
    <property type="entry name" value="MFS general substrate transporter"/>
    <property type="match status" value="1"/>
</dbReference>
<evidence type="ECO:0000259" key="7">
    <source>
        <dbReference type="PROSITE" id="PS50850"/>
    </source>
</evidence>
<feature type="transmembrane region" description="Helical" evidence="6">
    <location>
        <begin position="195"/>
        <end position="217"/>
    </location>
</feature>
<dbReference type="InterPro" id="IPR020846">
    <property type="entry name" value="MFS_dom"/>
</dbReference>
<dbReference type="GO" id="GO:0022857">
    <property type="term" value="F:transmembrane transporter activity"/>
    <property type="evidence" value="ECO:0007669"/>
    <property type="project" value="InterPro"/>
</dbReference>
<feature type="transmembrane region" description="Helical" evidence="6">
    <location>
        <begin position="79"/>
        <end position="97"/>
    </location>
</feature>
<feature type="transmembrane region" description="Helical" evidence="6">
    <location>
        <begin position="133"/>
        <end position="155"/>
    </location>
</feature>
<comment type="caution">
    <text evidence="8">The sequence shown here is derived from an EMBL/GenBank/DDBJ whole genome shotgun (WGS) entry which is preliminary data.</text>
</comment>
<keyword evidence="3 6" id="KW-0812">Transmembrane</keyword>
<dbReference type="NCBIfam" id="NF047574">
    <property type="entry name" value="opine_export_Sa"/>
    <property type="match status" value="1"/>
</dbReference>
<proteinExistence type="predicted"/>
<feature type="transmembrane region" description="Helical" evidence="6">
    <location>
        <begin position="167"/>
        <end position="189"/>
    </location>
</feature>